<protein>
    <submittedName>
        <fullName evidence="2">Zinc finger CCCH domain-containing protein 64</fullName>
    </submittedName>
</protein>
<accession>A0A438E801</accession>
<dbReference type="EMBL" id="QGNW01001366">
    <property type="protein sequence ID" value="RVW43907.1"/>
    <property type="molecule type" value="Genomic_DNA"/>
</dbReference>
<dbReference type="Gene3D" id="3.30.428.10">
    <property type="entry name" value="HIT-like"/>
    <property type="match status" value="1"/>
</dbReference>
<dbReference type="PANTHER" id="PTHR12072:SF4">
    <property type="entry name" value="CWF19-LIKE PROTEIN 1"/>
    <property type="match status" value="1"/>
</dbReference>
<sequence>MSSAEISMKPPNTTLFPYKIIEETAPTNQATKRPSDSISDTQYWRYDVSQKRQKHGAGDGDKLCFKFVSSGGPDCNFKHSLQDEDEGFASRRSGSENAKSSRSKRCWFCLSSPDVESHLIISIGESYYCALAKGPLVEDQVLVIPVEHSANTLSLPPECEIELDRFQKSLKMYFRTQGKEVVFFEWIFKRGTHANIQVKEICF</sequence>
<dbReference type="InterPro" id="IPR036265">
    <property type="entry name" value="HIT-like_sf"/>
</dbReference>
<proteinExistence type="predicted"/>
<feature type="domain" description="Cwf19-like C-terminal" evidence="1">
    <location>
        <begin position="99"/>
        <end position="198"/>
    </location>
</feature>
<comment type="caution">
    <text evidence="2">The sequence shown here is derived from an EMBL/GenBank/DDBJ whole genome shotgun (WGS) entry which is preliminary data.</text>
</comment>
<reference evidence="2 3" key="1">
    <citation type="journal article" date="2018" name="PLoS Genet.">
        <title>Population sequencing reveals clonal diversity and ancestral inbreeding in the grapevine cultivar Chardonnay.</title>
        <authorList>
            <person name="Roach M.J."/>
            <person name="Johnson D.L."/>
            <person name="Bohlmann J."/>
            <person name="van Vuuren H.J."/>
            <person name="Jones S.J."/>
            <person name="Pretorius I.S."/>
            <person name="Schmidt S.A."/>
            <person name="Borneman A.R."/>
        </authorList>
    </citation>
    <scope>NUCLEOTIDE SEQUENCE [LARGE SCALE GENOMIC DNA]</scope>
    <source>
        <strain evidence="3">cv. Chardonnay</strain>
        <tissue evidence="2">Leaf</tissue>
    </source>
</reference>
<gene>
    <name evidence="2" type="primary">VvCHDh000603_0</name>
    <name evidence="2" type="ORF">CK203_072373</name>
</gene>
<dbReference type="Pfam" id="PF04677">
    <property type="entry name" value="CwfJ_C_1"/>
    <property type="match status" value="1"/>
</dbReference>
<dbReference type="PANTHER" id="PTHR12072">
    <property type="entry name" value="CWF19, CELL CYCLE CONTROL PROTEIN"/>
    <property type="match status" value="1"/>
</dbReference>
<dbReference type="InterPro" id="IPR006768">
    <property type="entry name" value="Cwf19-like_C_dom-1"/>
</dbReference>
<evidence type="ECO:0000313" key="2">
    <source>
        <dbReference type="EMBL" id="RVW43907.1"/>
    </source>
</evidence>
<name>A0A438E801_VITVI</name>
<dbReference type="SUPFAM" id="SSF54197">
    <property type="entry name" value="HIT-like"/>
    <property type="match status" value="1"/>
</dbReference>
<organism evidence="2 3">
    <name type="scientific">Vitis vinifera</name>
    <name type="common">Grape</name>
    <dbReference type="NCBI Taxonomy" id="29760"/>
    <lineage>
        <taxon>Eukaryota</taxon>
        <taxon>Viridiplantae</taxon>
        <taxon>Streptophyta</taxon>
        <taxon>Embryophyta</taxon>
        <taxon>Tracheophyta</taxon>
        <taxon>Spermatophyta</taxon>
        <taxon>Magnoliopsida</taxon>
        <taxon>eudicotyledons</taxon>
        <taxon>Gunneridae</taxon>
        <taxon>Pentapetalae</taxon>
        <taxon>rosids</taxon>
        <taxon>Vitales</taxon>
        <taxon>Vitaceae</taxon>
        <taxon>Viteae</taxon>
        <taxon>Vitis</taxon>
    </lineage>
</organism>
<dbReference type="Proteomes" id="UP000288805">
    <property type="component" value="Unassembled WGS sequence"/>
</dbReference>
<evidence type="ECO:0000313" key="3">
    <source>
        <dbReference type="Proteomes" id="UP000288805"/>
    </source>
</evidence>
<evidence type="ECO:0000259" key="1">
    <source>
        <dbReference type="Pfam" id="PF04677"/>
    </source>
</evidence>
<dbReference type="InterPro" id="IPR040194">
    <property type="entry name" value="Cwf19-like"/>
</dbReference>
<dbReference type="AlphaFoldDB" id="A0A438E801"/>